<dbReference type="Proteomes" id="UP000249829">
    <property type="component" value="Unassembled WGS sequence"/>
</dbReference>
<reference evidence="1 2" key="1">
    <citation type="submission" date="2018-02" db="EMBL/GenBank/DDBJ databases">
        <title>The genomes of Aspergillus section Nigri reveals drivers in fungal speciation.</title>
        <authorList>
            <consortium name="DOE Joint Genome Institute"/>
            <person name="Vesth T.C."/>
            <person name="Nybo J."/>
            <person name="Theobald S."/>
            <person name="Brandl J."/>
            <person name="Frisvad J.C."/>
            <person name="Nielsen K.F."/>
            <person name="Lyhne E.K."/>
            <person name="Kogle M.E."/>
            <person name="Kuo A."/>
            <person name="Riley R."/>
            <person name="Clum A."/>
            <person name="Nolan M."/>
            <person name="Lipzen A."/>
            <person name="Salamov A."/>
            <person name="Henrissat B."/>
            <person name="Wiebenga A."/>
            <person name="De vries R.P."/>
            <person name="Grigoriev I.V."/>
            <person name="Mortensen U.H."/>
            <person name="Andersen M.R."/>
            <person name="Baker S.E."/>
        </authorList>
    </citation>
    <scope>NUCLEOTIDE SEQUENCE [LARGE SCALE GENOMIC DNA]</scope>
    <source>
        <strain evidence="1 2">CBS 115571</strain>
    </source>
</reference>
<evidence type="ECO:0000313" key="2">
    <source>
        <dbReference type="Proteomes" id="UP000249829"/>
    </source>
</evidence>
<name>A0A2V5I1X5_ASPV1</name>
<dbReference type="AlphaFoldDB" id="A0A2V5I1X5"/>
<protein>
    <submittedName>
        <fullName evidence="1">Uncharacterized protein</fullName>
    </submittedName>
</protein>
<sequence>MAAAIEQELIDAETSPIARESRPVERPRKPRCCSLWSRPICFTHTLLAALPMRMIRRIIGDWRYWQCFYCSHGNYSLLSSKSHRTITVILRSTPPQILQRQEFRSYRVRPVEVRSIDCARAETLIQSANQTVKATMAPAPVVAAVGVGTNNEWALRIPTSKEQSGPLQTQTGSLCVAQ</sequence>
<accession>A0A2V5I1X5</accession>
<evidence type="ECO:0000313" key="1">
    <source>
        <dbReference type="EMBL" id="PYI18107.1"/>
    </source>
</evidence>
<dbReference type="EMBL" id="KZ825148">
    <property type="protein sequence ID" value="PYI18107.1"/>
    <property type="molecule type" value="Genomic_DNA"/>
</dbReference>
<keyword evidence="2" id="KW-1185">Reference proteome</keyword>
<gene>
    <name evidence="1" type="ORF">BO99DRAFT_175818</name>
</gene>
<organism evidence="1 2">
    <name type="scientific">Aspergillus violaceofuscus (strain CBS 115571)</name>
    <dbReference type="NCBI Taxonomy" id="1450538"/>
    <lineage>
        <taxon>Eukaryota</taxon>
        <taxon>Fungi</taxon>
        <taxon>Dikarya</taxon>
        <taxon>Ascomycota</taxon>
        <taxon>Pezizomycotina</taxon>
        <taxon>Eurotiomycetes</taxon>
        <taxon>Eurotiomycetidae</taxon>
        <taxon>Eurotiales</taxon>
        <taxon>Aspergillaceae</taxon>
        <taxon>Aspergillus</taxon>
    </lineage>
</organism>
<proteinExistence type="predicted"/>